<dbReference type="AlphaFoldDB" id="A0A1V9EDE2"/>
<dbReference type="EMBL" id="LVXG01000038">
    <property type="protein sequence ID" value="OQP44140.1"/>
    <property type="molecule type" value="Genomic_DNA"/>
</dbReference>
<accession>A0A1V9EDE2</accession>
<organism evidence="2 3">
    <name type="scientific">Niastella yeongjuensis</name>
    <dbReference type="NCBI Taxonomy" id="354355"/>
    <lineage>
        <taxon>Bacteria</taxon>
        <taxon>Pseudomonadati</taxon>
        <taxon>Bacteroidota</taxon>
        <taxon>Chitinophagia</taxon>
        <taxon>Chitinophagales</taxon>
        <taxon>Chitinophagaceae</taxon>
        <taxon>Niastella</taxon>
    </lineage>
</organism>
<keyword evidence="1" id="KW-0472">Membrane</keyword>
<sequence>MTVNWEIFTIIGTVITLLTFWLTFFRKPETKEEMEALTVTFMSNQTLSQRIITDMYKLANEANGWQAEFSNGVTYQVAYEMLVSNHEKTLSDRSLENIKTLKLTKSLIASMQKSLDSQFIELQKLEMSITAVRKTWGLANGKP</sequence>
<comment type="caution">
    <text evidence="2">The sequence shown here is derived from an EMBL/GenBank/DDBJ whole genome shotgun (WGS) entry which is preliminary data.</text>
</comment>
<gene>
    <name evidence="2" type="ORF">A4H97_33600</name>
</gene>
<evidence type="ECO:0000256" key="1">
    <source>
        <dbReference type="SAM" id="Phobius"/>
    </source>
</evidence>
<keyword evidence="3" id="KW-1185">Reference proteome</keyword>
<dbReference type="RefSeq" id="WP_081203023.1">
    <property type="nucleotide sequence ID" value="NZ_FOCZ01000005.1"/>
</dbReference>
<evidence type="ECO:0000313" key="2">
    <source>
        <dbReference type="EMBL" id="OQP44140.1"/>
    </source>
</evidence>
<keyword evidence="1" id="KW-0812">Transmembrane</keyword>
<protein>
    <submittedName>
        <fullName evidence="2">Uncharacterized protein</fullName>
    </submittedName>
</protein>
<keyword evidence="1" id="KW-1133">Transmembrane helix</keyword>
<proteinExistence type="predicted"/>
<dbReference type="Proteomes" id="UP000192610">
    <property type="component" value="Unassembled WGS sequence"/>
</dbReference>
<reference evidence="3" key="1">
    <citation type="submission" date="2016-04" db="EMBL/GenBank/DDBJ databases">
        <authorList>
            <person name="Chen L."/>
            <person name="Zhuang W."/>
            <person name="Wang G."/>
        </authorList>
    </citation>
    <scope>NUCLEOTIDE SEQUENCE [LARGE SCALE GENOMIC DNA]</scope>
    <source>
        <strain evidence="3">17621</strain>
    </source>
</reference>
<name>A0A1V9EDE2_9BACT</name>
<feature type="transmembrane region" description="Helical" evidence="1">
    <location>
        <begin position="6"/>
        <end position="25"/>
    </location>
</feature>
<evidence type="ECO:0000313" key="3">
    <source>
        <dbReference type="Proteomes" id="UP000192610"/>
    </source>
</evidence>